<dbReference type="InterPro" id="IPR013087">
    <property type="entry name" value="Znf_C2H2_type"/>
</dbReference>
<dbReference type="GO" id="GO:0000981">
    <property type="term" value="F:DNA-binding transcription factor activity, RNA polymerase II-specific"/>
    <property type="evidence" value="ECO:0007669"/>
    <property type="project" value="TreeGrafter"/>
</dbReference>
<keyword evidence="2" id="KW-0677">Repeat</keyword>
<dbReference type="Gene3D" id="3.30.40.10">
    <property type="entry name" value="Zinc/RING finger domain, C3HC4 (zinc finger)"/>
    <property type="match status" value="1"/>
</dbReference>
<protein>
    <submittedName>
        <fullName evidence="9">Uncharacterized protein</fullName>
    </submittedName>
</protein>
<evidence type="ECO:0000256" key="2">
    <source>
        <dbReference type="ARBA" id="ARBA00022737"/>
    </source>
</evidence>
<dbReference type="PROSITE" id="PS50157">
    <property type="entry name" value="ZINC_FINGER_C2H2_2"/>
    <property type="match status" value="3"/>
</dbReference>
<evidence type="ECO:0000256" key="5">
    <source>
        <dbReference type="PROSITE-ProRule" id="PRU00042"/>
    </source>
</evidence>
<dbReference type="PANTHER" id="PTHR24379">
    <property type="entry name" value="KRAB AND ZINC FINGER DOMAIN-CONTAINING"/>
    <property type="match status" value="1"/>
</dbReference>
<dbReference type="InterPro" id="IPR018957">
    <property type="entry name" value="Znf_C3HC4_RING-type"/>
</dbReference>
<feature type="compositionally biased region" description="Low complexity" evidence="6">
    <location>
        <begin position="450"/>
        <end position="471"/>
    </location>
</feature>
<evidence type="ECO:0000256" key="6">
    <source>
        <dbReference type="SAM" id="MobiDB-lite"/>
    </source>
</evidence>
<feature type="domain" description="C2H2-type" evidence="8">
    <location>
        <begin position="28"/>
        <end position="56"/>
    </location>
</feature>
<dbReference type="SUPFAM" id="SSF57850">
    <property type="entry name" value="RING/U-box"/>
    <property type="match status" value="1"/>
</dbReference>
<sequence length="595" mass="65406">MPVCPLCPGRFFQDDNAIRMHQQSKHRYSCGSCDRVLNCQQALDQHIRDKHTFECRYCDRKFNSEVSREQHEGADHNTIECRYCDREFNSEGARQQHENAKHAFECHHCDRHFNSEEARQQHENAEHVFECRHCDRTFLSENAREQHEDTNHSAIECRYCDREFSSEDAREQHEAAKHHFKWLFTLALKKSHEVSCGRNPGNYRPKFALSDQSDGESASSSSPSCSSQDEGETIHSDANGEGLAPVIDRSSLASARCGKSFADHLAFCAHVESDHPVVVCWDCDGIVVETHSLELHYAESSAHPTCAYCGVGKRNTADMNEHFRRVHPSTAEKERPPGGNVTASADREDTMRQQLEALLPSDAEIGGPLGGPGGEAQSTPLQTESSLSLFPLPHIDDEAAGKPTIVNGEDAFPSPTPSEHGSDTSRIEIPASKVTITATNNDTRPLSPASSDSTRSFSDLSTRNSPSSLSSNSVVFVSVDGIPEYIRDNRAILVATSAGSPLRVSSSSLVVSLDTSGCTGARETRASTPPKTGTGTYRLHCRICLVDPCEDMTATICGHLFCKRCITQAVVGKSECPVCGSATLLYCLFKLDLSV</sequence>
<gene>
    <name evidence="9" type="ORF">L210DRAFT_3648903</name>
</gene>
<feature type="region of interest" description="Disordered" evidence="6">
    <location>
        <begin position="207"/>
        <end position="242"/>
    </location>
</feature>
<feature type="compositionally biased region" description="Polar residues" evidence="6">
    <location>
        <begin position="434"/>
        <end position="444"/>
    </location>
</feature>
<keyword evidence="4" id="KW-0862">Zinc</keyword>
<accession>A0AAD4BMY3</accession>
<dbReference type="PROSITE" id="PS00518">
    <property type="entry name" value="ZF_RING_1"/>
    <property type="match status" value="1"/>
</dbReference>
<evidence type="ECO:0000256" key="1">
    <source>
        <dbReference type="ARBA" id="ARBA00022723"/>
    </source>
</evidence>
<feature type="region of interest" description="Disordered" evidence="6">
    <location>
        <begin position="398"/>
        <end position="471"/>
    </location>
</feature>
<dbReference type="PROSITE" id="PS00028">
    <property type="entry name" value="ZINC_FINGER_C2H2_1"/>
    <property type="match status" value="3"/>
</dbReference>
<feature type="region of interest" description="Disordered" evidence="6">
    <location>
        <begin position="362"/>
        <end position="383"/>
    </location>
</feature>
<dbReference type="InterPro" id="IPR017907">
    <property type="entry name" value="Znf_RING_CS"/>
</dbReference>
<comment type="caution">
    <text evidence="9">The sequence shown here is derived from an EMBL/GenBank/DDBJ whole genome shotgun (WGS) entry which is preliminary data.</text>
</comment>
<dbReference type="SMART" id="SM00355">
    <property type="entry name" value="ZnF_C2H2"/>
    <property type="match status" value="10"/>
</dbReference>
<evidence type="ECO:0000313" key="10">
    <source>
        <dbReference type="Proteomes" id="UP001194468"/>
    </source>
</evidence>
<dbReference type="Pfam" id="PF00097">
    <property type="entry name" value="zf-C3HC4"/>
    <property type="match status" value="1"/>
</dbReference>
<dbReference type="Gene3D" id="3.30.160.60">
    <property type="entry name" value="Classic Zinc Finger"/>
    <property type="match status" value="2"/>
</dbReference>
<evidence type="ECO:0000259" key="7">
    <source>
        <dbReference type="PROSITE" id="PS50089"/>
    </source>
</evidence>
<keyword evidence="3 5" id="KW-0863">Zinc-finger</keyword>
<keyword evidence="10" id="KW-1185">Reference proteome</keyword>
<reference evidence="9" key="1">
    <citation type="submission" date="2019-10" db="EMBL/GenBank/DDBJ databases">
        <authorList>
            <consortium name="DOE Joint Genome Institute"/>
            <person name="Kuo A."/>
            <person name="Miyauchi S."/>
            <person name="Kiss E."/>
            <person name="Drula E."/>
            <person name="Kohler A."/>
            <person name="Sanchez-Garcia M."/>
            <person name="Andreopoulos B."/>
            <person name="Barry K.W."/>
            <person name="Bonito G."/>
            <person name="Buee M."/>
            <person name="Carver A."/>
            <person name="Chen C."/>
            <person name="Cichocki N."/>
            <person name="Clum A."/>
            <person name="Culley D."/>
            <person name="Crous P.W."/>
            <person name="Fauchery L."/>
            <person name="Girlanda M."/>
            <person name="Hayes R."/>
            <person name="Keri Z."/>
            <person name="LaButti K."/>
            <person name="Lipzen A."/>
            <person name="Lombard V."/>
            <person name="Magnuson J."/>
            <person name="Maillard F."/>
            <person name="Morin E."/>
            <person name="Murat C."/>
            <person name="Nolan M."/>
            <person name="Ohm R."/>
            <person name="Pangilinan J."/>
            <person name="Pereira M."/>
            <person name="Perotto S."/>
            <person name="Peter M."/>
            <person name="Riley R."/>
            <person name="Sitrit Y."/>
            <person name="Stielow B."/>
            <person name="Szollosi G."/>
            <person name="Zifcakova L."/>
            <person name="Stursova M."/>
            <person name="Spatafora J.W."/>
            <person name="Tedersoo L."/>
            <person name="Vaario L.-M."/>
            <person name="Yamada A."/>
            <person name="Yan M."/>
            <person name="Wang P."/>
            <person name="Xu J."/>
            <person name="Bruns T."/>
            <person name="Baldrian P."/>
            <person name="Vilgalys R."/>
            <person name="Henrissat B."/>
            <person name="Grigoriev I.V."/>
            <person name="Hibbett D."/>
            <person name="Nagy L.G."/>
            <person name="Martin F.M."/>
        </authorList>
    </citation>
    <scope>NUCLEOTIDE SEQUENCE</scope>
    <source>
        <strain evidence="9">BED1</strain>
    </source>
</reference>
<dbReference type="GO" id="GO:0008270">
    <property type="term" value="F:zinc ion binding"/>
    <property type="evidence" value="ECO:0007669"/>
    <property type="project" value="UniProtKB-KW"/>
</dbReference>
<evidence type="ECO:0000256" key="3">
    <source>
        <dbReference type="ARBA" id="ARBA00022771"/>
    </source>
</evidence>
<feature type="compositionally biased region" description="Low complexity" evidence="6">
    <location>
        <begin position="210"/>
        <end position="228"/>
    </location>
</feature>
<proteinExistence type="predicted"/>
<feature type="domain" description="C2H2-type" evidence="8">
    <location>
        <begin position="104"/>
        <end position="132"/>
    </location>
</feature>
<evidence type="ECO:0000256" key="4">
    <source>
        <dbReference type="ARBA" id="ARBA00022833"/>
    </source>
</evidence>
<reference evidence="9" key="2">
    <citation type="journal article" date="2020" name="Nat. Commun.">
        <title>Large-scale genome sequencing of mycorrhizal fungi provides insights into the early evolution of symbiotic traits.</title>
        <authorList>
            <person name="Miyauchi S."/>
            <person name="Kiss E."/>
            <person name="Kuo A."/>
            <person name="Drula E."/>
            <person name="Kohler A."/>
            <person name="Sanchez-Garcia M."/>
            <person name="Morin E."/>
            <person name="Andreopoulos B."/>
            <person name="Barry K.W."/>
            <person name="Bonito G."/>
            <person name="Buee M."/>
            <person name="Carver A."/>
            <person name="Chen C."/>
            <person name="Cichocki N."/>
            <person name="Clum A."/>
            <person name="Culley D."/>
            <person name="Crous P.W."/>
            <person name="Fauchery L."/>
            <person name="Girlanda M."/>
            <person name="Hayes R.D."/>
            <person name="Keri Z."/>
            <person name="LaButti K."/>
            <person name="Lipzen A."/>
            <person name="Lombard V."/>
            <person name="Magnuson J."/>
            <person name="Maillard F."/>
            <person name="Murat C."/>
            <person name="Nolan M."/>
            <person name="Ohm R.A."/>
            <person name="Pangilinan J."/>
            <person name="Pereira M.F."/>
            <person name="Perotto S."/>
            <person name="Peter M."/>
            <person name="Pfister S."/>
            <person name="Riley R."/>
            <person name="Sitrit Y."/>
            <person name="Stielow J.B."/>
            <person name="Szollosi G."/>
            <person name="Zifcakova L."/>
            <person name="Stursova M."/>
            <person name="Spatafora J.W."/>
            <person name="Tedersoo L."/>
            <person name="Vaario L.M."/>
            <person name="Yamada A."/>
            <person name="Yan M."/>
            <person name="Wang P."/>
            <person name="Xu J."/>
            <person name="Bruns T."/>
            <person name="Baldrian P."/>
            <person name="Vilgalys R."/>
            <person name="Dunand C."/>
            <person name="Henrissat B."/>
            <person name="Grigoriev I.V."/>
            <person name="Hibbett D."/>
            <person name="Nagy L.G."/>
            <person name="Martin F.M."/>
        </authorList>
    </citation>
    <scope>NUCLEOTIDE SEQUENCE</scope>
    <source>
        <strain evidence="9">BED1</strain>
    </source>
</reference>
<dbReference type="PROSITE" id="PS50089">
    <property type="entry name" value="ZF_RING_2"/>
    <property type="match status" value="1"/>
</dbReference>
<dbReference type="SMART" id="SM00184">
    <property type="entry name" value="RING"/>
    <property type="match status" value="1"/>
</dbReference>
<dbReference type="GO" id="GO:0000977">
    <property type="term" value="F:RNA polymerase II transcription regulatory region sequence-specific DNA binding"/>
    <property type="evidence" value="ECO:0007669"/>
    <property type="project" value="TreeGrafter"/>
</dbReference>
<dbReference type="PANTHER" id="PTHR24379:SF127">
    <property type="entry name" value="BLOODY FINGERS-RELATED"/>
    <property type="match status" value="1"/>
</dbReference>
<evidence type="ECO:0000259" key="8">
    <source>
        <dbReference type="PROSITE" id="PS50157"/>
    </source>
</evidence>
<keyword evidence="1" id="KW-0479">Metal-binding</keyword>
<evidence type="ECO:0000313" key="9">
    <source>
        <dbReference type="EMBL" id="KAF8434789.1"/>
    </source>
</evidence>
<dbReference type="Proteomes" id="UP001194468">
    <property type="component" value="Unassembled WGS sequence"/>
</dbReference>
<dbReference type="AlphaFoldDB" id="A0AAD4BMY3"/>
<dbReference type="Pfam" id="PF12874">
    <property type="entry name" value="zf-met"/>
    <property type="match status" value="1"/>
</dbReference>
<organism evidence="9 10">
    <name type="scientific">Boletus edulis BED1</name>
    <dbReference type="NCBI Taxonomy" id="1328754"/>
    <lineage>
        <taxon>Eukaryota</taxon>
        <taxon>Fungi</taxon>
        <taxon>Dikarya</taxon>
        <taxon>Basidiomycota</taxon>
        <taxon>Agaricomycotina</taxon>
        <taxon>Agaricomycetes</taxon>
        <taxon>Agaricomycetidae</taxon>
        <taxon>Boletales</taxon>
        <taxon>Boletineae</taxon>
        <taxon>Boletaceae</taxon>
        <taxon>Boletoideae</taxon>
        <taxon>Boletus</taxon>
    </lineage>
</organism>
<dbReference type="GO" id="GO:0005634">
    <property type="term" value="C:nucleus"/>
    <property type="evidence" value="ECO:0007669"/>
    <property type="project" value="TreeGrafter"/>
</dbReference>
<dbReference type="EMBL" id="WHUW01000027">
    <property type="protein sequence ID" value="KAF8434789.1"/>
    <property type="molecule type" value="Genomic_DNA"/>
</dbReference>
<dbReference type="InterPro" id="IPR013083">
    <property type="entry name" value="Znf_RING/FYVE/PHD"/>
</dbReference>
<dbReference type="InterPro" id="IPR001841">
    <property type="entry name" value="Znf_RING"/>
</dbReference>
<feature type="domain" description="RING-type" evidence="7">
    <location>
        <begin position="541"/>
        <end position="579"/>
    </location>
</feature>
<name>A0AAD4BMY3_BOLED</name>
<feature type="region of interest" description="Disordered" evidence="6">
    <location>
        <begin position="326"/>
        <end position="346"/>
    </location>
</feature>
<feature type="domain" description="C2H2-type" evidence="8">
    <location>
        <begin position="129"/>
        <end position="153"/>
    </location>
</feature>